<reference evidence="1" key="2">
    <citation type="journal article" date="2021" name="PeerJ">
        <title>Extensive microbial diversity within the chicken gut microbiome revealed by metagenomics and culture.</title>
        <authorList>
            <person name="Gilroy R."/>
            <person name="Ravi A."/>
            <person name="Getino M."/>
            <person name="Pursley I."/>
            <person name="Horton D.L."/>
            <person name="Alikhan N.F."/>
            <person name="Baker D."/>
            <person name="Gharbi K."/>
            <person name="Hall N."/>
            <person name="Watson M."/>
            <person name="Adriaenssens E.M."/>
            <person name="Foster-Nyarko E."/>
            <person name="Jarju S."/>
            <person name="Secka A."/>
            <person name="Antonio M."/>
            <person name="Oren A."/>
            <person name="Chaudhuri R.R."/>
            <person name="La Ragione R."/>
            <person name="Hildebrand F."/>
            <person name="Pallen M.J."/>
        </authorList>
    </citation>
    <scope>NUCLEOTIDE SEQUENCE</scope>
    <source>
        <strain evidence="1">ChiSjej5B23-6657</strain>
    </source>
</reference>
<dbReference type="Proteomes" id="UP000823912">
    <property type="component" value="Unassembled WGS sequence"/>
</dbReference>
<evidence type="ECO:0000313" key="1">
    <source>
        <dbReference type="EMBL" id="HIR70154.1"/>
    </source>
</evidence>
<dbReference type="InterPro" id="IPR007391">
    <property type="entry name" value="Vancomycin_resist_VanW"/>
</dbReference>
<sequence length="144" mass="17291">MARKRLTQMFPFLLPLRRWQRKKCFYWKMWWDRNKYAKERQKEHLPCEVYRTSSLMLNENSGFDMKYQYNKVHNLKLAAKTIDGLLIAPGETFSFWQLVRRADSREPYRDGLILVNGQIEASYGGGLCQVSNMLFWMFLHTPLT</sequence>
<organism evidence="1 2">
    <name type="scientific">Candidatus Pullilachnospira gallistercoris</name>
    <dbReference type="NCBI Taxonomy" id="2840911"/>
    <lineage>
        <taxon>Bacteria</taxon>
        <taxon>Bacillati</taxon>
        <taxon>Bacillota</taxon>
        <taxon>Clostridia</taxon>
        <taxon>Lachnospirales</taxon>
        <taxon>Lachnospiraceae</taxon>
        <taxon>Lachnospiraceae incertae sedis</taxon>
        <taxon>Candidatus Pullilachnospira</taxon>
    </lineage>
</organism>
<evidence type="ECO:0000313" key="2">
    <source>
        <dbReference type="Proteomes" id="UP000823912"/>
    </source>
</evidence>
<feature type="non-terminal residue" evidence="1">
    <location>
        <position position="144"/>
    </location>
</feature>
<accession>A0A9D1E8R0</accession>
<dbReference type="Pfam" id="PF04294">
    <property type="entry name" value="VanW"/>
    <property type="match status" value="1"/>
</dbReference>
<dbReference type="PANTHER" id="PTHR35788:SF1">
    <property type="entry name" value="EXPORTED PROTEIN"/>
    <property type="match status" value="1"/>
</dbReference>
<reference evidence="1" key="1">
    <citation type="submission" date="2020-10" db="EMBL/GenBank/DDBJ databases">
        <authorList>
            <person name="Gilroy R."/>
        </authorList>
    </citation>
    <scope>NUCLEOTIDE SEQUENCE</scope>
    <source>
        <strain evidence="1">ChiSjej5B23-6657</strain>
    </source>
</reference>
<protein>
    <submittedName>
        <fullName evidence="1">VanW family protein</fullName>
    </submittedName>
</protein>
<dbReference type="AlphaFoldDB" id="A0A9D1E8R0"/>
<proteinExistence type="predicted"/>
<dbReference type="PANTHER" id="PTHR35788">
    <property type="entry name" value="EXPORTED PROTEIN-RELATED"/>
    <property type="match status" value="1"/>
</dbReference>
<name>A0A9D1E8R0_9FIRM</name>
<dbReference type="EMBL" id="DVHM01000043">
    <property type="protein sequence ID" value="HIR70154.1"/>
    <property type="molecule type" value="Genomic_DNA"/>
</dbReference>
<comment type="caution">
    <text evidence="1">The sequence shown here is derived from an EMBL/GenBank/DDBJ whole genome shotgun (WGS) entry which is preliminary data.</text>
</comment>
<gene>
    <name evidence="1" type="ORF">IAA55_02605</name>
</gene>
<dbReference type="InterPro" id="IPR052913">
    <property type="entry name" value="Glycopeptide_resist_protein"/>
</dbReference>